<evidence type="ECO:0000313" key="2">
    <source>
        <dbReference type="EMBL" id="MYV04777.1"/>
    </source>
</evidence>
<dbReference type="InterPro" id="IPR000917">
    <property type="entry name" value="Sulfatase_N"/>
</dbReference>
<proteinExistence type="predicted"/>
<name>A0A7C9J0K4_9LACO</name>
<dbReference type="Proteomes" id="UP000480570">
    <property type="component" value="Unassembled WGS sequence"/>
</dbReference>
<accession>A0A7C9J0K4</accession>
<reference evidence="2 3" key="1">
    <citation type="journal article" date="2019" name="Appl. Environ. Microbiol.">
        <title>Genetic determinants of hydroxycinnamic acid metabolism in heterofermentative lactobacilli.</title>
        <authorList>
            <person name="Gaur G."/>
            <person name="Oh J.H."/>
            <person name="Filannino P."/>
            <person name="Gobbetti M."/>
            <person name="van Pijkeren J.P."/>
            <person name="Ganzle M.G."/>
        </authorList>
    </citation>
    <scope>NUCLEOTIDE SEQUENCE [LARGE SCALE GENOMIC DNA]</scope>
    <source>
        <strain evidence="2 3">FUA3583</strain>
    </source>
</reference>
<comment type="caution">
    <text evidence="2">The sequence shown here is derived from an EMBL/GenBank/DDBJ whole genome shotgun (WGS) entry which is preliminary data.</text>
</comment>
<dbReference type="EMBL" id="WEZT01000004">
    <property type="protein sequence ID" value="MYV04777.1"/>
    <property type="molecule type" value="Genomic_DNA"/>
</dbReference>
<protein>
    <recommendedName>
        <fullName evidence="1">Sulfatase N-terminal domain-containing protein</fullName>
    </recommendedName>
</protein>
<dbReference type="AlphaFoldDB" id="A0A7C9J0K4"/>
<feature type="domain" description="Sulfatase N-terminal" evidence="1">
    <location>
        <begin position="93"/>
        <end position="171"/>
    </location>
</feature>
<dbReference type="Pfam" id="PF00884">
    <property type="entry name" value="Sulfatase"/>
    <property type="match status" value="1"/>
</dbReference>
<evidence type="ECO:0000259" key="1">
    <source>
        <dbReference type="Pfam" id="PF00884"/>
    </source>
</evidence>
<gene>
    <name evidence="2" type="ORF">GB992_02630</name>
</gene>
<evidence type="ECO:0000313" key="3">
    <source>
        <dbReference type="Proteomes" id="UP000480570"/>
    </source>
</evidence>
<sequence>MVFIVTGFFQINSQNTLANKISRAFDIDPDFWDPVTGAKRNGPIMLFASNLQVTVMDKPNDYSEAKIKSIVQRYKKESKKINIHRKNKNINKQTLIYILSESFSNPSRVPNMSVNKNPIQNILTTKQSSTSGLMLSSGYGGGTANMEYMTDTSLNLPFFASSLTVPFTQLVPNQDYVPSSTFFNVGTQFTVIQVVFTDGHRFIKNLVFKRSKILRAQEKIN</sequence>
<organism evidence="2 3">
    <name type="scientific">Furfurilactobacillus rossiae</name>
    <dbReference type="NCBI Taxonomy" id="231049"/>
    <lineage>
        <taxon>Bacteria</taxon>
        <taxon>Bacillati</taxon>
        <taxon>Bacillota</taxon>
        <taxon>Bacilli</taxon>
        <taxon>Lactobacillales</taxon>
        <taxon>Lactobacillaceae</taxon>
        <taxon>Furfurilactobacillus</taxon>
    </lineage>
</organism>